<organism evidence="2 3">
    <name type="scientific">Rhizoctonia solani</name>
    <dbReference type="NCBI Taxonomy" id="456999"/>
    <lineage>
        <taxon>Eukaryota</taxon>
        <taxon>Fungi</taxon>
        <taxon>Dikarya</taxon>
        <taxon>Basidiomycota</taxon>
        <taxon>Agaricomycotina</taxon>
        <taxon>Agaricomycetes</taxon>
        <taxon>Cantharellales</taxon>
        <taxon>Ceratobasidiaceae</taxon>
        <taxon>Rhizoctonia</taxon>
    </lineage>
</organism>
<reference evidence="2" key="1">
    <citation type="submission" date="2021-01" db="EMBL/GenBank/DDBJ databases">
        <authorList>
            <person name="Kaushik A."/>
        </authorList>
    </citation>
    <scope>NUCLEOTIDE SEQUENCE</scope>
    <source>
        <strain evidence="2">AG3-T5</strain>
    </source>
</reference>
<dbReference type="EMBL" id="CAJMWW010000144">
    <property type="protein sequence ID" value="CAE6450516.1"/>
    <property type="molecule type" value="Genomic_DNA"/>
</dbReference>
<evidence type="ECO:0000313" key="3">
    <source>
        <dbReference type="Proteomes" id="UP000663841"/>
    </source>
</evidence>
<accession>A0A8H3GHY7</accession>
<comment type="caution">
    <text evidence="2">The sequence shown here is derived from an EMBL/GenBank/DDBJ whole genome shotgun (WGS) entry which is preliminary data.</text>
</comment>
<protein>
    <submittedName>
        <fullName evidence="2">Uncharacterized protein</fullName>
    </submittedName>
</protein>
<feature type="region of interest" description="Disordered" evidence="1">
    <location>
        <begin position="204"/>
        <end position="251"/>
    </location>
</feature>
<feature type="compositionally biased region" description="Acidic residues" evidence="1">
    <location>
        <begin position="222"/>
        <end position="243"/>
    </location>
</feature>
<proteinExistence type="predicted"/>
<evidence type="ECO:0000256" key="1">
    <source>
        <dbReference type="SAM" id="MobiDB-lite"/>
    </source>
</evidence>
<name>A0A8H3GHY7_9AGAM</name>
<feature type="compositionally biased region" description="Basic and acidic residues" evidence="1">
    <location>
        <begin position="212"/>
        <end position="221"/>
    </location>
</feature>
<sequence>MISVTQSSYYANLFDTVWQQVDVPEAKSKGKSLADTLIIPFEEKTARHLTDDQTEADKVLLYMLTNGIPQTIVHSIVRSDSYDIIVPSNISTAPYIAISYADDTEEEHSAFINDTCPIQDPGFLTIPSPDEISADGEEEISDETCSDTVAEDLDASLCAVVDFDELGDWESTTDLERYFSGCDDRFEAIAPPETSLVGLTSVGSSPNIASKTSRDILKVENEDPEISEEVDFSWDSYESDTESELTRSSDE</sequence>
<dbReference type="Proteomes" id="UP000663841">
    <property type="component" value="Unassembled WGS sequence"/>
</dbReference>
<dbReference type="AlphaFoldDB" id="A0A8H3GHY7"/>
<gene>
    <name evidence="2" type="ORF">RDB_LOCUS125501</name>
</gene>
<evidence type="ECO:0000313" key="2">
    <source>
        <dbReference type="EMBL" id="CAE6450516.1"/>
    </source>
</evidence>